<dbReference type="GO" id="GO:0004725">
    <property type="term" value="F:protein tyrosine phosphatase activity"/>
    <property type="evidence" value="ECO:0007669"/>
    <property type="project" value="InterPro"/>
</dbReference>
<feature type="domain" description="Tyrosine-protein phosphatase" evidence="1">
    <location>
        <begin position="1"/>
        <end position="88"/>
    </location>
</feature>
<dbReference type="SMART" id="SM00404">
    <property type="entry name" value="PTPc_motif"/>
    <property type="match status" value="1"/>
</dbReference>
<dbReference type="InterPro" id="IPR000242">
    <property type="entry name" value="PTP_cat"/>
</dbReference>
<dbReference type="PANTHER" id="PTHR46163">
    <property type="entry name" value="TYROSINE-PROTEIN PHOSPHATASE-RELATED"/>
    <property type="match status" value="1"/>
</dbReference>
<name>A0AAN8EZS3_TRICO</name>
<evidence type="ECO:0000259" key="1">
    <source>
        <dbReference type="PROSITE" id="PS50055"/>
    </source>
</evidence>
<dbReference type="InterPro" id="IPR052782">
    <property type="entry name" value="Oocyte-zygote_transition_reg"/>
</dbReference>
<dbReference type="PROSITE" id="PS50055">
    <property type="entry name" value="TYR_PHOSPHATASE_PTP"/>
    <property type="match status" value="1"/>
</dbReference>
<feature type="domain" description="Tyrosine specific protein phosphatases" evidence="2">
    <location>
        <begin position="4"/>
        <end position="79"/>
    </location>
</feature>
<accession>A0AAN8EZS3</accession>
<protein>
    <submittedName>
        <fullName evidence="3">Uncharacterized protein</fullName>
    </submittedName>
</protein>
<gene>
    <name evidence="3" type="ORF">GCK32_006785</name>
</gene>
<sequence length="117" mass="13499">MAPDNFKATVELIRLARKKRQNAPVVVHCSAGVGRSGCFVGIEMAAHEAATKPVFSMETVLKTLRDQRMHSIQNDIQYLYVYRGFVEYLIDRGVTKRLDVLKFINDYDNLIRRKRPK</sequence>
<dbReference type="EMBL" id="WIXE01020258">
    <property type="protein sequence ID" value="KAK5969352.1"/>
    <property type="molecule type" value="Genomic_DNA"/>
</dbReference>
<reference evidence="3 4" key="1">
    <citation type="submission" date="2019-10" db="EMBL/GenBank/DDBJ databases">
        <title>Assembly and Annotation for the nematode Trichostrongylus colubriformis.</title>
        <authorList>
            <person name="Martin J."/>
        </authorList>
    </citation>
    <scope>NUCLEOTIDE SEQUENCE [LARGE SCALE GENOMIC DNA]</scope>
    <source>
        <strain evidence="3">G859</strain>
        <tissue evidence="3">Whole worm</tissue>
    </source>
</reference>
<dbReference type="PROSITE" id="PS50056">
    <property type="entry name" value="TYR_PHOSPHATASE_2"/>
    <property type="match status" value="1"/>
</dbReference>
<dbReference type="InterPro" id="IPR003595">
    <property type="entry name" value="Tyr_Pase_cat"/>
</dbReference>
<dbReference type="InterPro" id="IPR029021">
    <property type="entry name" value="Prot-tyrosine_phosphatase-like"/>
</dbReference>
<proteinExistence type="predicted"/>
<dbReference type="InterPro" id="IPR000387">
    <property type="entry name" value="Tyr_Pase_dom"/>
</dbReference>
<keyword evidence="4" id="KW-1185">Reference proteome</keyword>
<dbReference type="PROSITE" id="PS00383">
    <property type="entry name" value="TYR_PHOSPHATASE_1"/>
    <property type="match status" value="1"/>
</dbReference>
<dbReference type="Pfam" id="PF00102">
    <property type="entry name" value="Y_phosphatase"/>
    <property type="match status" value="1"/>
</dbReference>
<dbReference type="Gene3D" id="3.90.190.10">
    <property type="entry name" value="Protein tyrosine phosphatase superfamily"/>
    <property type="match status" value="1"/>
</dbReference>
<dbReference type="SUPFAM" id="SSF52799">
    <property type="entry name" value="(Phosphotyrosine protein) phosphatases II"/>
    <property type="match status" value="1"/>
</dbReference>
<evidence type="ECO:0000259" key="2">
    <source>
        <dbReference type="PROSITE" id="PS50056"/>
    </source>
</evidence>
<dbReference type="Proteomes" id="UP001331761">
    <property type="component" value="Unassembled WGS sequence"/>
</dbReference>
<feature type="non-terminal residue" evidence="3">
    <location>
        <position position="117"/>
    </location>
</feature>
<dbReference type="AlphaFoldDB" id="A0AAN8EZS3"/>
<evidence type="ECO:0000313" key="3">
    <source>
        <dbReference type="EMBL" id="KAK5969352.1"/>
    </source>
</evidence>
<evidence type="ECO:0000313" key="4">
    <source>
        <dbReference type="Proteomes" id="UP001331761"/>
    </source>
</evidence>
<dbReference type="PRINTS" id="PR00700">
    <property type="entry name" value="PRTYPHPHTASE"/>
</dbReference>
<comment type="caution">
    <text evidence="3">The sequence shown here is derived from an EMBL/GenBank/DDBJ whole genome shotgun (WGS) entry which is preliminary data.</text>
</comment>
<dbReference type="InterPro" id="IPR016130">
    <property type="entry name" value="Tyr_Pase_AS"/>
</dbReference>
<organism evidence="3 4">
    <name type="scientific">Trichostrongylus colubriformis</name>
    <name type="common">Black scour worm</name>
    <dbReference type="NCBI Taxonomy" id="6319"/>
    <lineage>
        <taxon>Eukaryota</taxon>
        <taxon>Metazoa</taxon>
        <taxon>Ecdysozoa</taxon>
        <taxon>Nematoda</taxon>
        <taxon>Chromadorea</taxon>
        <taxon>Rhabditida</taxon>
        <taxon>Rhabditina</taxon>
        <taxon>Rhabditomorpha</taxon>
        <taxon>Strongyloidea</taxon>
        <taxon>Trichostrongylidae</taxon>
        <taxon>Trichostrongylus</taxon>
    </lineage>
</organism>